<protein>
    <submittedName>
        <fullName evidence="1">Uncharacterized protein</fullName>
    </submittedName>
</protein>
<keyword evidence="2" id="KW-1185">Reference proteome</keyword>
<dbReference type="EMBL" id="JBDODL010000416">
    <property type="protein sequence ID" value="MES1919838.1"/>
    <property type="molecule type" value="Genomic_DNA"/>
</dbReference>
<gene>
    <name evidence="1" type="ORF">MHBO_001595</name>
</gene>
<organism evidence="1 2">
    <name type="scientific">Bonamia ostreae</name>
    <dbReference type="NCBI Taxonomy" id="126728"/>
    <lineage>
        <taxon>Eukaryota</taxon>
        <taxon>Sar</taxon>
        <taxon>Rhizaria</taxon>
        <taxon>Endomyxa</taxon>
        <taxon>Ascetosporea</taxon>
        <taxon>Haplosporida</taxon>
        <taxon>Bonamia</taxon>
    </lineage>
</organism>
<evidence type="ECO:0000313" key="2">
    <source>
        <dbReference type="Proteomes" id="UP001439008"/>
    </source>
</evidence>
<name>A0ABV2AKD5_9EUKA</name>
<sequence>MDKEEREKYLKFLRMLRDDEMSDFSDLNEADDEDFVLSTEENSGSEDNIYKSPKSAARKKSKFFANQSGKISHLIKKDQISTILEQIKSVCKTFNSKIAHSVIVANLIRLQKYFDRQKQRD</sequence>
<dbReference type="Proteomes" id="UP001439008">
    <property type="component" value="Unassembled WGS sequence"/>
</dbReference>
<proteinExistence type="predicted"/>
<comment type="caution">
    <text evidence="1">The sequence shown here is derived from an EMBL/GenBank/DDBJ whole genome shotgun (WGS) entry which is preliminary data.</text>
</comment>
<accession>A0ABV2AKD5</accession>
<reference evidence="1 2" key="1">
    <citation type="journal article" date="2024" name="BMC Biol.">
        <title>Comparative genomics of Ascetosporea gives new insight into the evolutionary basis for animal parasitism in Rhizaria.</title>
        <authorList>
            <person name="Hiltunen Thoren M."/>
            <person name="Onut-Brannstrom I."/>
            <person name="Alfjorden A."/>
            <person name="Peckova H."/>
            <person name="Swords F."/>
            <person name="Hooper C."/>
            <person name="Holzer A.S."/>
            <person name="Bass D."/>
            <person name="Burki F."/>
        </authorList>
    </citation>
    <scope>NUCLEOTIDE SEQUENCE [LARGE SCALE GENOMIC DNA]</scope>
    <source>
        <strain evidence="1">20-A016</strain>
    </source>
</reference>
<evidence type="ECO:0000313" key="1">
    <source>
        <dbReference type="EMBL" id="MES1919838.1"/>
    </source>
</evidence>